<dbReference type="AlphaFoldDB" id="A0A1I3EXN1"/>
<dbReference type="STRING" id="420953.SAMN05192543_1011161"/>
<reference evidence="1 2" key="1">
    <citation type="submission" date="2016-10" db="EMBL/GenBank/DDBJ databases">
        <authorList>
            <person name="de Groot N.N."/>
        </authorList>
    </citation>
    <scope>NUCLEOTIDE SEQUENCE [LARGE SCALE GENOMIC DNA]</scope>
    <source>
        <strain evidence="1 2">LMG 23650</strain>
    </source>
</reference>
<sequence length="67" mass="7377">MSSVSARFTPSRNVKRKVRAVALPLARSYEMLLQLSGACVSCTVSRIVVHFLLRFPSLNVGLLCGLR</sequence>
<proteinExistence type="predicted"/>
<organism evidence="1 2">
    <name type="scientific">Paraburkholderia megapolitana</name>
    <dbReference type="NCBI Taxonomy" id="420953"/>
    <lineage>
        <taxon>Bacteria</taxon>
        <taxon>Pseudomonadati</taxon>
        <taxon>Pseudomonadota</taxon>
        <taxon>Betaproteobacteria</taxon>
        <taxon>Burkholderiales</taxon>
        <taxon>Burkholderiaceae</taxon>
        <taxon>Paraburkholderia</taxon>
    </lineage>
</organism>
<dbReference type="Proteomes" id="UP000199548">
    <property type="component" value="Unassembled WGS sequence"/>
</dbReference>
<accession>A0A1I3EXN1</accession>
<evidence type="ECO:0000313" key="2">
    <source>
        <dbReference type="Proteomes" id="UP000199548"/>
    </source>
</evidence>
<evidence type="ECO:0000313" key="1">
    <source>
        <dbReference type="EMBL" id="SFI03704.1"/>
    </source>
</evidence>
<gene>
    <name evidence="1" type="ORF">SAMN05192543_1011161</name>
</gene>
<keyword evidence="2" id="KW-1185">Reference proteome</keyword>
<dbReference type="EMBL" id="FOQU01000001">
    <property type="protein sequence ID" value="SFI03704.1"/>
    <property type="molecule type" value="Genomic_DNA"/>
</dbReference>
<name>A0A1I3EXN1_9BURK</name>
<protein>
    <submittedName>
        <fullName evidence="1">Uncharacterized protein</fullName>
    </submittedName>
</protein>